<protein>
    <recommendedName>
        <fullName evidence="2">DUF429 domain-containing protein</fullName>
    </recommendedName>
</protein>
<dbReference type="EMBL" id="BARS01039074">
    <property type="protein sequence ID" value="GAG15263.1"/>
    <property type="molecule type" value="Genomic_DNA"/>
</dbReference>
<reference evidence="1" key="1">
    <citation type="journal article" date="2014" name="Front. Microbiol.">
        <title>High frequency of phylogenetically diverse reductive dehalogenase-homologous genes in deep subseafloor sedimentary metagenomes.</title>
        <authorList>
            <person name="Kawai M."/>
            <person name="Futagami T."/>
            <person name="Toyoda A."/>
            <person name="Takaki Y."/>
            <person name="Nishi S."/>
            <person name="Hori S."/>
            <person name="Arai W."/>
            <person name="Tsubouchi T."/>
            <person name="Morono Y."/>
            <person name="Uchiyama I."/>
            <person name="Ito T."/>
            <person name="Fujiyama A."/>
            <person name="Inagaki F."/>
            <person name="Takami H."/>
        </authorList>
    </citation>
    <scope>NUCLEOTIDE SEQUENCE</scope>
    <source>
        <strain evidence="1">Expedition CK06-06</strain>
    </source>
</reference>
<organism evidence="1">
    <name type="scientific">marine sediment metagenome</name>
    <dbReference type="NCBI Taxonomy" id="412755"/>
    <lineage>
        <taxon>unclassified sequences</taxon>
        <taxon>metagenomes</taxon>
        <taxon>ecological metagenomes</taxon>
    </lineage>
</organism>
<gene>
    <name evidence="1" type="ORF">S01H1_59720</name>
</gene>
<dbReference type="AlphaFoldDB" id="X0VS18"/>
<feature type="non-terminal residue" evidence="1">
    <location>
        <position position="117"/>
    </location>
</feature>
<name>X0VS18_9ZZZZ</name>
<accession>X0VS18</accession>
<sequence>MPYLGIDPTCGPQRPSAFAVLDDQGRLHDLGLVHDDDDILVLASRWRPRYLAIDAPLSLPEGMCCLEESCPCAPASPDGLKAAERALLKEGIGLFRTTKRSIIKAMVYRAIGLRRTL</sequence>
<evidence type="ECO:0000313" key="1">
    <source>
        <dbReference type="EMBL" id="GAG15263.1"/>
    </source>
</evidence>
<evidence type="ECO:0008006" key="2">
    <source>
        <dbReference type="Google" id="ProtNLM"/>
    </source>
</evidence>
<comment type="caution">
    <text evidence="1">The sequence shown here is derived from an EMBL/GenBank/DDBJ whole genome shotgun (WGS) entry which is preliminary data.</text>
</comment>
<proteinExistence type="predicted"/>